<feature type="transmembrane region" description="Helical" evidence="1">
    <location>
        <begin position="15"/>
        <end position="33"/>
    </location>
</feature>
<evidence type="ECO:0000313" key="3">
    <source>
        <dbReference type="Proteomes" id="UP001597468"/>
    </source>
</evidence>
<keyword evidence="1" id="KW-1133">Transmembrane helix</keyword>
<dbReference type="RefSeq" id="WP_380749988.1">
    <property type="nucleotide sequence ID" value="NZ_JBHULT010000006.1"/>
</dbReference>
<feature type="transmembrane region" description="Helical" evidence="1">
    <location>
        <begin position="228"/>
        <end position="247"/>
    </location>
</feature>
<protein>
    <submittedName>
        <fullName evidence="2">Uncharacterized protein</fullName>
    </submittedName>
</protein>
<dbReference type="EMBL" id="JBHULT010000006">
    <property type="protein sequence ID" value="MFD2517571.1"/>
    <property type="molecule type" value="Genomic_DNA"/>
</dbReference>
<keyword evidence="1" id="KW-0472">Membrane</keyword>
<dbReference type="Proteomes" id="UP001597468">
    <property type="component" value="Unassembled WGS sequence"/>
</dbReference>
<accession>A0ABW5IV69</accession>
<sequence length="290" mass="32938">MGSIVKKRKARRKIFTVYIIYLVSSVALFLVYLQSQLYDWGVWPFSYPEISFIAFSFLFLFSVLRLLVSLPFLVRSIRKEPKDLSLSLPPILAISILVVFVSGIGNQDVLTVLGGMYMVSGFIFGIYGIQKLRRGQEKLPVYHPEGEVRRREKTAKFLYFIFIATGMIGLFLSLVSYFPERNWWPANALLDLEMLITIQLFLLGAGIFRLLYHFSFFMFLFRHGRSNLSLTVPLIILFVGAVLKLLVPGSVLSVATDLLYSISAILCGITGFFKKSGEGGYAIQHDDQIR</sequence>
<feature type="transmembrane region" description="Helical" evidence="1">
    <location>
        <begin position="86"/>
        <end position="104"/>
    </location>
</feature>
<name>A0ABW5IV69_9FLAO</name>
<feature type="transmembrane region" description="Helical" evidence="1">
    <location>
        <begin position="110"/>
        <end position="129"/>
    </location>
</feature>
<feature type="transmembrane region" description="Helical" evidence="1">
    <location>
        <begin position="53"/>
        <end position="74"/>
    </location>
</feature>
<evidence type="ECO:0000256" key="1">
    <source>
        <dbReference type="SAM" id="Phobius"/>
    </source>
</evidence>
<organism evidence="2 3">
    <name type="scientific">Salinimicrobium flavum</name>
    <dbReference type="NCBI Taxonomy" id="1737065"/>
    <lineage>
        <taxon>Bacteria</taxon>
        <taxon>Pseudomonadati</taxon>
        <taxon>Bacteroidota</taxon>
        <taxon>Flavobacteriia</taxon>
        <taxon>Flavobacteriales</taxon>
        <taxon>Flavobacteriaceae</taxon>
        <taxon>Salinimicrobium</taxon>
    </lineage>
</organism>
<comment type="caution">
    <text evidence="2">The sequence shown here is derived from an EMBL/GenBank/DDBJ whole genome shotgun (WGS) entry which is preliminary data.</text>
</comment>
<proteinExistence type="predicted"/>
<keyword evidence="3" id="KW-1185">Reference proteome</keyword>
<feature type="transmembrane region" description="Helical" evidence="1">
    <location>
        <begin position="198"/>
        <end position="221"/>
    </location>
</feature>
<reference evidence="3" key="1">
    <citation type="journal article" date="2019" name="Int. J. Syst. Evol. Microbiol.">
        <title>The Global Catalogue of Microorganisms (GCM) 10K type strain sequencing project: providing services to taxonomists for standard genome sequencing and annotation.</title>
        <authorList>
            <consortium name="The Broad Institute Genomics Platform"/>
            <consortium name="The Broad Institute Genome Sequencing Center for Infectious Disease"/>
            <person name="Wu L."/>
            <person name="Ma J."/>
        </authorList>
    </citation>
    <scope>NUCLEOTIDE SEQUENCE [LARGE SCALE GENOMIC DNA]</scope>
    <source>
        <strain evidence="3">KCTC 42585</strain>
    </source>
</reference>
<feature type="transmembrane region" description="Helical" evidence="1">
    <location>
        <begin position="253"/>
        <end position="273"/>
    </location>
</feature>
<gene>
    <name evidence="2" type="ORF">ACFSTG_06675</name>
</gene>
<feature type="transmembrane region" description="Helical" evidence="1">
    <location>
        <begin position="157"/>
        <end position="178"/>
    </location>
</feature>
<evidence type="ECO:0000313" key="2">
    <source>
        <dbReference type="EMBL" id="MFD2517571.1"/>
    </source>
</evidence>
<keyword evidence="1" id="KW-0812">Transmembrane</keyword>